<reference evidence="13 14" key="1">
    <citation type="submission" date="2019-03" db="EMBL/GenBank/DDBJ databases">
        <title>Genomic Encyclopedia of Type Strains, Phase IV (KMG-IV): sequencing the most valuable type-strain genomes for metagenomic binning, comparative biology and taxonomic classification.</title>
        <authorList>
            <person name="Goeker M."/>
        </authorList>
    </citation>
    <scope>NUCLEOTIDE SEQUENCE [LARGE SCALE GENOMIC DNA]</scope>
    <source>
        <strain evidence="13 14">DSM 101688</strain>
    </source>
</reference>
<keyword evidence="4 9" id="KW-0227">DNA damage</keyword>
<dbReference type="Gene3D" id="3.40.1170.10">
    <property type="entry name" value="DNA repair protein MutS, domain I"/>
    <property type="match status" value="1"/>
</dbReference>
<evidence type="ECO:0000256" key="5">
    <source>
        <dbReference type="ARBA" id="ARBA00022840"/>
    </source>
</evidence>
<dbReference type="RefSeq" id="WP_407702153.1">
    <property type="nucleotide sequence ID" value="NZ_CP119676.1"/>
</dbReference>
<keyword evidence="7 9" id="KW-0234">DNA repair</keyword>
<dbReference type="FunFam" id="3.40.1170.10:FF:000001">
    <property type="entry name" value="DNA mismatch repair protein MutS"/>
    <property type="match status" value="1"/>
</dbReference>
<dbReference type="AlphaFoldDB" id="A0A4R3JI46"/>
<dbReference type="GO" id="GO:0005829">
    <property type="term" value="C:cytosol"/>
    <property type="evidence" value="ECO:0007669"/>
    <property type="project" value="TreeGrafter"/>
</dbReference>
<dbReference type="SUPFAM" id="SSF55271">
    <property type="entry name" value="DNA repair protein MutS, domain I"/>
    <property type="match status" value="1"/>
</dbReference>
<evidence type="ECO:0000256" key="1">
    <source>
        <dbReference type="ARBA" id="ARBA00006271"/>
    </source>
</evidence>
<dbReference type="InterPro" id="IPR045076">
    <property type="entry name" value="MutS"/>
</dbReference>
<feature type="compositionally biased region" description="Basic and acidic residues" evidence="11">
    <location>
        <begin position="1"/>
        <end position="13"/>
    </location>
</feature>
<evidence type="ECO:0000259" key="12">
    <source>
        <dbReference type="PROSITE" id="PS00486"/>
    </source>
</evidence>
<dbReference type="PANTHER" id="PTHR11361">
    <property type="entry name" value="DNA MISMATCH REPAIR PROTEIN MUTS FAMILY MEMBER"/>
    <property type="match status" value="1"/>
</dbReference>
<evidence type="ECO:0000256" key="2">
    <source>
        <dbReference type="ARBA" id="ARBA00021982"/>
    </source>
</evidence>
<comment type="function">
    <text evidence="8 9">This protein is involved in the repair of mismatches in DNA. It is possible that it carries out the mismatch recognition step. This protein has a weak ATPase activity.</text>
</comment>
<dbReference type="InterPro" id="IPR007860">
    <property type="entry name" value="DNA_mmatch_repair_MutS_con_dom"/>
</dbReference>
<dbReference type="InterPro" id="IPR007695">
    <property type="entry name" value="DNA_mismatch_repair_MutS-lik_N"/>
</dbReference>
<dbReference type="InterPro" id="IPR000432">
    <property type="entry name" value="DNA_mismatch_repair_MutS_C"/>
</dbReference>
<dbReference type="Pfam" id="PF05192">
    <property type="entry name" value="MutS_III"/>
    <property type="match status" value="1"/>
</dbReference>
<dbReference type="EMBL" id="SLZW01000001">
    <property type="protein sequence ID" value="TCS64926.1"/>
    <property type="molecule type" value="Genomic_DNA"/>
</dbReference>
<dbReference type="InterPro" id="IPR007861">
    <property type="entry name" value="DNA_mismatch_repair_MutS_clamp"/>
</dbReference>
<evidence type="ECO:0000256" key="6">
    <source>
        <dbReference type="ARBA" id="ARBA00023125"/>
    </source>
</evidence>
<accession>A0A4R3JI46</accession>
<dbReference type="PROSITE" id="PS00486">
    <property type="entry name" value="DNA_MISMATCH_REPAIR_2"/>
    <property type="match status" value="1"/>
</dbReference>
<dbReference type="Pfam" id="PF00488">
    <property type="entry name" value="MutS_V"/>
    <property type="match status" value="1"/>
</dbReference>
<comment type="caution">
    <text evidence="13">The sequence shown here is derived from an EMBL/GenBank/DDBJ whole genome shotgun (WGS) entry which is preliminary data.</text>
</comment>
<evidence type="ECO:0000256" key="10">
    <source>
        <dbReference type="RuleBase" id="RU003756"/>
    </source>
</evidence>
<dbReference type="Pfam" id="PF05188">
    <property type="entry name" value="MutS_II"/>
    <property type="match status" value="1"/>
</dbReference>
<keyword evidence="3 9" id="KW-0547">Nucleotide-binding</keyword>
<dbReference type="InterPro" id="IPR007696">
    <property type="entry name" value="DNA_mismatch_repair_MutS_core"/>
</dbReference>
<dbReference type="Gene3D" id="6.10.140.430">
    <property type="match status" value="1"/>
</dbReference>
<dbReference type="Pfam" id="PF05190">
    <property type="entry name" value="MutS_IV"/>
    <property type="match status" value="1"/>
</dbReference>
<comment type="similarity">
    <text evidence="1 9 10">Belongs to the DNA mismatch repair MutS family.</text>
</comment>
<evidence type="ECO:0000313" key="14">
    <source>
        <dbReference type="Proteomes" id="UP000295304"/>
    </source>
</evidence>
<evidence type="ECO:0000256" key="4">
    <source>
        <dbReference type="ARBA" id="ARBA00022763"/>
    </source>
</evidence>
<dbReference type="CDD" id="cd03284">
    <property type="entry name" value="ABC_MutS1"/>
    <property type="match status" value="1"/>
</dbReference>
<protein>
    <recommendedName>
        <fullName evidence="2 9">DNA mismatch repair protein MutS</fullName>
    </recommendedName>
</protein>
<feature type="region of interest" description="Disordered" evidence="11">
    <location>
        <begin position="1"/>
        <end position="36"/>
    </location>
</feature>
<dbReference type="InterPro" id="IPR036678">
    <property type="entry name" value="MutS_con_dom_sf"/>
</dbReference>
<dbReference type="InterPro" id="IPR017261">
    <property type="entry name" value="DNA_mismatch_repair_MutS/MSH"/>
</dbReference>
<name>A0A4R3JI46_9PROT</name>
<dbReference type="GO" id="GO:0003684">
    <property type="term" value="F:damaged DNA binding"/>
    <property type="evidence" value="ECO:0007669"/>
    <property type="project" value="UniProtKB-UniRule"/>
</dbReference>
<dbReference type="NCBIfam" id="TIGR01070">
    <property type="entry name" value="mutS1"/>
    <property type="match status" value="1"/>
</dbReference>
<evidence type="ECO:0000313" key="13">
    <source>
        <dbReference type="EMBL" id="TCS64926.1"/>
    </source>
</evidence>
<sequence>MDSREAIPPHVSDRPVSAHVETGASNAKGAARSAPKGGALTPMMAQYLEIKAAHRDALLFYRMGDFYELFFDDAVKASRALDITLTKRGKHLGEDIPMCGVPVHSHEQYLSRLIREGFKVAVCEQVEDPSEAKKRGAKSVVRREVGRIITRGTLTEDALLDARSHNYLAALAHVQGGFGLAWIDMSTGDLQTQHLDRGGLGAALARLDPGELLVPDGLLARAETNEILTDWRDVLSVLARARFDSLNALNRLKALYGVGALDAFGAFSRAEIAAAGAIIDYIELTQKGRLPRISRPRQVSQGAVMEIDGATRRNLELSKTLGGERKGSLLAVIDRTVSSAGARVLAQRLGAPLNDVAGIERRLDMVDFFYAQRDLRGEVRGLLGRAGDIERALSRLTLGRGGPRDLAAVRDGLALSADIRTALAPLTPPPGIADAVVGLGAHGELVARLEQALGVDLPVYARDGGFVRAGYRAELDELRRLRDESRRLIAGLQGGYVADTGISSLKIKHNNVLGYFIEVPAKQAEKIVLAEDSPYIHRQTMANAVRYTTVELSELETKIARAGDQALALELEIFEDLTALIGARAQAIANAAAALADIDVAAALAVLAHERAYARPEIDDSCDFDIEGGRHPVVEAALGEGEGHAFVANDCRLDDGDGRLWLLTGPNMAGKSTFLRQNALIAVLAQMGSFVPASRARIGLVDRLFSRVGAADDLARGRSTFMVEMVETAAILNQAGPKSLVILDEIGRGTSTYDGLSIAWAVVEHLHEVNRSRAVFATHYHELTALGAKLAGMTCHTMKIKEWQDEVVFLHEVGSGAAARSYGIHVGQLAGLPEAVVNRAEQILKTLEQGEQSSAVTRLADDLPLFSQALKADAPRGCEGPSAAERALDDVDPDALTPRDALDVLYRLKALRAS</sequence>
<dbReference type="SUPFAM" id="SSF53150">
    <property type="entry name" value="DNA repair protein MutS, domain II"/>
    <property type="match status" value="1"/>
</dbReference>
<feature type="binding site" evidence="9">
    <location>
        <begin position="665"/>
        <end position="672"/>
    </location>
    <ligand>
        <name>ATP</name>
        <dbReference type="ChEBI" id="CHEBI:30616"/>
    </ligand>
</feature>
<dbReference type="SUPFAM" id="SSF52540">
    <property type="entry name" value="P-loop containing nucleoside triphosphate hydrolases"/>
    <property type="match status" value="1"/>
</dbReference>
<dbReference type="PIRSF" id="PIRSF037677">
    <property type="entry name" value="DNA_mis_repair_Msh6"/>
    <property type="match status" value="1"/>
</dbReference>
<dbReference type="InterPro" id="IPR027417">
    <property type="entry name" value="P-loop_NTPase"/>
</dbReference>
<dbReference type="GO" id="GO:0140664">
    <property type="term" value="F:ATP-dependent DNA damage sensor activity"/>
    <property type="evidence" value="ECO:0007669"/>
    <property type="project" value="InterPro"/>
</dbReference>
<dbReference type="InterPro" id="IPR016151">
    <property type="entry name" value="DNA_mismatch_repair_MutS_N"/>
</dbReference>
<dbReference type="SMART" id="SM00534">
    <property type="entry name" value="MUTSac"/>
    <property type="match status" value="1"/>
</dbReference>
<dbReference type="GO" id="GO:0030983">
    <property type="term" value="F:mismatched DNA binding"/>
    <property type="evidence" value="ECO:0007669"/>
    <property type="project" value="InterPro"/>
</dbReference>
<evidence type="ECO:0000256" key="8">
    <source>
        <dbReference type="ARBA" id="ARBA00024647"/>
    </source>
</evidence>
<dbReference type="Gene3D" id="1.10.1420.10">
    <property type="match status" value="2"/>
</dbReference>
<dbReference type="Pfam" id="PF01624">
    <property type="entry name" value="MutS_I"/>
    <property type="match status" value="1"/>
</dbReference>
<keyword evidence="6 9" id="KW-0238">DNA-binding</keyword>
<dbReference type="Proteomes" id="UP000295304">
    <property type="component" value="Unassembled WGS sequence"/>
</dbReference>
<dbReference type="PANTHER" id="PTHR11361:SF34">
    <property type="entry name" value="DNA MISMATCH REPAIR PROTEIN MSH1, MITOCHONDRIAL"/>
    <property type="match status" value="1"/>
</dbReference>
<dbReference type="SMART" id="SM00533">
    <property type="entry name" value="MUTSd"/>
    <property type="match status" value="1"/>
</dbReference>
<keyword evidence="5 9" id="KW-0067">ATP-binding</keyword>
<dbReference type="InterPro" id="IPR005748">
    <property type="entry name" value="DNA_mismatch_repair_MutS"/>
</dbReference>
<dbReference type="SUPFAM" id="SSF48334">
    <property type="entry name" value="DNA repair protein MutS, domain III"/>
    <property type="match status" value="1"/>
</dbReference>
<proteinExistence type="inferred from homology"/>
<dbReference type="GO" id="GO:0006298">
    <property type="term" value="P:mismatch repair"/>
    <property type="evidence" value="ECO:0007669"/>
    <property type="project" value="UniProtKB-UniRule"/>
</dbReference>
<evidence type="ECO:0000256" key="9">
    <source>
        <dbReference type="HAMAP-Rule" id="MF_00096"/>
    </source>
</evidence>
<gene>
    <name evidence="9" type="primary">mutS</name>
    <name evidence="13" type="ORF">EDD55_101257</name>
</gene>
<evidence type="ECO:0000256" key="7">
    <source>
        <dbReference type="ARBA" id="ARBA00023204"/>
    </source>
</evidence>
<dbReference type="HAMAP" id="MF_00096">
    <property type="entry name" value="MutS"/>
    <property type="match status" value="1"/>
</dbReference>
<organism evidence="13 14">
    <name type="scientific">Varunaivibrio sulfuroxidans</name>
    <dbReference type="NCBI Taxonomy" id="1773489"/>
    <lineage>
        <taxon>Bacteria</taxon>
        <taxon>Pseudomonadati</taxon>
        <taxon>Pseudomonadota</taxon>
        <taxon>Alphaproteobacteria</taxon>
        <taxon>Rhodospirillales</taxon>
        <taxon>Magnetovibrionaceae</taxon>
        <taxon>Varunaivibrio</taxon>
    </lineage>
</organism>
<evidence type="ECO:0000256" key="11">
    <source>
        <dbReference type="SAM" id="MobiDB-lite"/>
    </source>
</evidence>
<feature type="domain" description="DNA mismatch repair proteins mutS family" evidence="12">
    <location>
        <begin position="739"/>
        <end position="755"/>
    </location>
</feature>
<dbReference type="InterPro" id="IPR036187">
    <property type="entry name" value="DNA_mismatch_repair_MutS_sf"/>
</dbReference>
<dbReference type="Gene3D" id="3.30.420.110">
    <property type="entry name" value="MutS, connector domain"/>
    <property type="match status" value="1"/>
</dbReference>
<dbReference type="Gene3D" id="3.40.50.300">
    <property type="entry name" value="P-loop containing nucleotide triphosphate hydrolases"/>
    <property type="match status" value="1"/>
</dbReference>
<dbReference type="NCBIfam" id="NF003810">
    <property type="entry name" value="PRK05399.1"/>
    <property type="match status" value="1"/>
</dbReference>
<dbReference type="GO" id="GO:0005524">
    <property type="term" value="F:ATP binding"/>
    <property type="evidence" value="ECO:0007669"/>
    <property type="project" value="UniProtKB-UniRule"/>
</dbReference>
<keyword evidence="14" id="KW-1185">Reference proteome</keyword>
<evidence type="ECO:0000256" key="3">
    <source>
        <dbReference type="ARBA" id="ARBA00022741"/>
    </source>
</evidence>